<proteinExistence type="predicted"/>
<accession>A0ACC0U5Q5</accession>
<evidence type="ECO:0000313" key="2">
    <source>
        <dbReference type="Proteomes" id="UP001207468"/>
    </source>
</evidence>
<dbReference type="EMBL" id="JAGFNK010000158">
    <property type="protein sequence ID" value="KAI9463394.1"/>
    <property type="molecule type" value="Genomic_DNA"/>
</dbReference>
<organism evidence="1 2">
    <name type="scientific">Russula earlei</name>
    <dbReference type="NCBI Taxonomy" id="71964"/>
    <lineage>
        <taxon>Eukaryota</taxon>
        <taxon>Fungi</taxon>
        <taxon>Dikarya</taxon>
        <taxon>Basidiomycota</taxon>
        <taxon>Agaricomycotina</taxon>
        <taxon>Agaricomycetes</taxon>
        <taxon>Russulales</taxon>
        <taxon>Russulaceae</taxon>
        <taxon>Russula</taxon>
    </lineage>
</organism>
<keyword evidence="2" id="KW-1185">Reference proteome</keyword>
<evidence type="ECO:0000313" key="1">
    <source>
        <dbReference type="EMBL" id="KAI9463394.1"/>
    </source>
</evidence>
<name>A0ACC0U5Q5_9AGAM</name>
<protein>
    <submittedName>
        <fullName evidence="1">Uncharacterized protein</fullName>
    </submittedName>
</protein>
<gene>
    <name evidence="1" type="ORF">F5148DRAFT_1150289</name>
</gene>
<reference evidence="1" key="1">
    <citation type="submission" date="2021-03" db="EMBL/GenBank/DDBJ databases">
        <title>Evolutionary priming and transition to the ectomycorrhizal habit in an iconic lineage of mushroom-forming fungi: is preadaptation a requirement?</title>
        <authorList>
            <consortium name="DOE Joint Genome Institute"/>
            <person name="Looney B.P."/>
            <person name="Miyauchi S."/>
            <person name="Morin E."/>
            <person name="Drula E."/>
            <person name="Courty P.E."/>
            <person name="Chicoki N."/>
            <person name="Fauchery L."/>
            <person name="Kohler A."/>
            <person name="Kuo A."/>
            <person name="LaButti K."/>
            <person name="Pangilinan J."/>
            <person name="Lipzen A."/>
            <person name="Riley R."/>
            <person name="Andreopoulos W."/>
            <person name="He G."/>
            <person name="Johnson J."/>
            <person name="Barry K.W."/>
            <person name="Grigoriev I.V."/>
            <person name="Nagy L."/>
            <person name="Hibbett D."/>
            <person name="Henrissat B."/>
            <person name="Matheny P.B."/>
            <person name="Labbe J."/>
            <person name="Martin A.F."/>
        </authorList>
    </citation>
    <scope>NUCLEOTIDE SEQUENCE</scope>
    <source>
        <strain evidence="1">BPL698</strain>
    </source>
</reference>
<dbReference type="Proteomes" id="UP001207468">
    <property type="component" value="Unassembled WGS sequence"/>
</dbReference>
<sequence length="170" mass="18802">MSTVPSDGDTSDSDHKAHEDAAPERAPKSDPHIRQTDRCRQFLEDTGDISDRVLQGQEGTESKVVLRNTTLRCVGPERERGCVLFLRLRVRERGEARECEALGGEASDIDGDRLEPLSQFPGAEWGNEVRGTREGERKMKEREGGRVGEGRAGGGECKSSCNDFATRTHF</sequence>
<comment type="caution">
    <text evidence="1">The sequence shown here is derived from an EMBL/GenBank/DDBJ whole genome shotgun (WGS) entry which is preliminary data.</text>
</comment>